<dbReference type="PANTHER" id="PTHR36206">
    <property type="entry name" value="ASPERCRYPTIN BIOSYNTHESIS CLUSTER-SPECIFIC TRANSCRIPTION REGULATOR ATNN-RELATED"/>
    <property type="match status" value="1"/>
</dbReference>
<dbReference type="GO" id="GO:0046872">
    <property type="term" value="F:metal ion binding"/>
    <property type="evidence" value="ECO:0007669"/>
    <property type="project" value="UniProtKB-KW"/>
</dbReference>
<dbReference type="PANTHER" id="PTHR36206:SF4">
    <property type="entry name" value="HYPOTHETICAL CONSERVED PROTEIN (EUROFUNG)-RELATED"/>
    <property type="match status" value="1"/>
</dbReference>
<reference evidence="8" key="1">
    <citation type="journal article" date="2020" name="Stud. Mycol.">
        <title>101 Dothideomycetes genomes: a test case for predicting lifestyles and emergence of pathogens.</title>
        <authorList>
            <person name="Haridas S."/>
            <person name="Albert R."/>
            <person name="Binder M."/>
            <person name="Bloem J."/>
            <person name="Labutti K."/>
            <person name="Salamov A."/>
            <person name="Andreopoulos B."/>
            <person name="Baker S."/>
            <person name="Barry K."/>
            <person name="Bills G."/>
            <person name="Bluhm B."/>
            <person name="Cannon C."/>
            <person name="Castanera R."/>
            <person name="Culley D."/>
            <person name="Daum C."/>
            <person name="Ezra D."/>
            <person name="Gonzalez J."/>
            <person name="Henrissat B."/>
            <person name="Kuo A."/>
            <person name="Liang C."/>
            <person name="Lipzen A."/>
            <person name="Lutzoni F."/>
            <person name="Magnuson J."/>
            <person name="Mondo S."/>
            <person name="Nolan M."/>
            <person name="Ohm R."/>
            <person name="Pangilinan J."/>
            <person name="Park H.-J."/>
            <person name="Ramirez L."/>
            <person name="Alfaro M."/>
            <person name="Sun H."/>
            <person name="Tritt A."/>
            <person name="Yoshinaga Y."/>
            <person name="Zwiers L.-H."/>
            <person name="Turgeon B."/>
            <person name="Goodwin S."/>
            <person name="Spatafora J."/>
            <person name="Crous P."/>
            <person name="Grigoriev I."/>
        </authorList>
    </citation>
    <scope>NUCLEOTIDE SEQUENCE</scope>
    <source>
        <strain evidence="8">CBS 260.36</strain>
    </source>
</reference>
<evidence type="ECO:0000313" key="8">
    <source>
        <dbReference type="EMBL" id="KAF2149276.1"/>
    </source>
</evidence>
<gene>
    <name evidence="8" type="ORF">K461DRAFT_43879</name>
</gene>
<protein>
    <recommendedName>
        <fullName evidence="10">Transcription factor domain-containing protein</fullName>
    </recommendedName>
</protein>
<dbReference type="Proteomes" id="UP000799439">
    <property type="component" value="Unassembled WGS sequence"/>
</dbReference>
<dbReference type="GO" id="GO:0003677">
    <property type="term" value="F:DNA binding"/>
    <property type="evidence" value="ECO:0007669"/>
    <property type="project" value="UniProtKB-KW"/>
</dbReference>
<name>A0A9P4MIZ4_9PEZI</name>
<feature type="compositionally biased region" description="Basic residues" evidence="7">
    <location>
        <begin position="24"/>
        <end position="35"/>
    </location>
</feature>
<evidence type="ECO:0000256" key="3">
    <source>
        <dbReference type="ARBA" id="ARBA00023015"/>
    </source>
</evidence>
<dbReference type="InterPro" id="IPR052360">
    <property type="entry name" value="Transcr_Regulatory_Proteins"/>
</dbReference>
<evidence type="ECO:0000256" key="2">
    <source>
        <dbReference type="ARBA" id="ARBA00022833"/>
    </source>
</evidence>
<keyword evidence="3" id="KW-0805">Transcription regulation</keyword>
<keyword evidence="9" id="KW-1185">Reference proteome</keyword>
<keyword evidence="2" id="KW-0862">Zinc</keyword>
<dbReference type="EMBL" id="ML996091">
    <property type="protein sequence ID" value="KAF2149276.1"/>
    <property type="molecule type" value="Genomic_DNA"/>
</dbReference>
<comment type="caution">
    <text evidence="8">The sequence shown here is derived from an EMBL/GenBank/DDBJ whole genome shotgun (WGS) entry which is preliminary data.</text>
</comment>
<sequence>MHEFLFVDGPTAGQDPELRRTVRSHATRHVRRRQREARESRREINKATREKQQTGTRKATGRKSWVGGTHITSSPSQRRLQCSELVSVSTAGPPEWATAACSSVFRTDRLGNDTRSIWSRLVVDDSKYSQDSVDTSQKWSNRSDRPLSRTRPSFADSTSQKPVDVGKEQTSDTDSQITSLRPSAVLAEKEAITSTPLPRTYGSSGIAVSDSLRTCVLYEQPSHAFGCETDRNALQYFYSHAARDISGVIVIGFWDRVVLQTTYVEPAVRQAVVALSQAHTEHTLMKESSTRAVSHRQHPTSSNSLKSLKSYLIASEALRAYVEQSADPMHEIVLVCNIIFHTLAVLRGDEADARSHLDCGLSIFRTWQATKKRPSTGRGECYDYIATMLARFDLSATIADERRVPQFVYDEGEFPSSLNAVDAPLMEFTSAHDAHYQLLRVGTAAWTFVVSNQQYRDIAIEDVPGDVKFQKRLHTNRYRAWSKSMEAFEWKLLYGTDTPKEHGFDRTAQIVSTLATRMHYWCGKRILLECLQDEDSVGIWDRRPEKLLRYAETIIELTTKANHDLGIQQQDKGFSPELGVCSIPMALAHRTSQPRIRSQAIQVSRKFGRSEGMQNFCAGFEAWAQLPSPKPPFMFMLGRPGH</sequence>
<feature type="region of interest" description="Disordered" evidence="7">
    <location>
        <begin position="284"/>
        <end position="303"/>
    </location>
</feature>
<feature type="compositionally biased region" description="Polar residues" evidence="7">
    <location>
        <begin position="70"/>
        <end position="81"/>
    </location>
</feature>
<keyword evidence="6" id="KW-0539">Nucleus</keyword>
<feature type="compositionally biased region" description="Polar residues" evidence="7">
    <location>
        <begin position="130"/>
        <end position="140"/>
    </location>
</feature>
<feature type="compositionally biased region" description="Basic and acidic residues" evidence="7">
    <location>
        <begin position="36"/>
        <end position="52"/>
    </location>
</feature>
<evidence type="ECO:0000256" key="4">
    <source>
        <dbReference type="ARBA" id="ARBA00023125"/>
    </source>
</evidence>
<dbReference type="Pfam" id="PF11951">
    <property type="entry name" value="Fungal_trans_2"/>
    <property type="match status" value="1"/>
</dbReference>
<evidence type="ECO:0000256" key="7">
    <source>
        <dbReference type="SAM" id="MobiDB-lite"/>
    </source>
</evidence>
<organism evidence="8 9">
    <name type="scientific">Myriangium duriaei CBS 260.36</name>
    <dbReference type="NCBI Taxonomy" id="1168546"/>
    <lineage>
        <taxon>Eukaryota</taxon>
        <taxon>Fungi</taxon>
        <taxon>Dikarya</taxon>
        <taxon>Ascomycota</taxon>
        <taxon>Pezizomycotina</taxon>
        <taxon>Dothideomycetes</taxon>
        <taxon>Dothideomycetidae</taxon>
        <taxon>Myriangiales</taxon>
        <taxon>Myriangiaceae</taxon>
        <taxon>Myriangium</taxon>
    </lineage>
</organism>
<keyword evidence="4" id="KW-0238">DNA-binding</keyword>
<feature type="region of interest" description="Disordered" evidence="7">
    <location>
        <begin position="24"/>
        <end position="81"/>
    </location>
</feature>
<dbReference type="InterPro" id="IPR021858">
    <property type="entry name" value="Fun_TF"/>
</dbReference>
<dbReference type="AlphaFoldDB" id="A0A9P4MIZ4"/>
<proteinExistence type="predicted"/>
<evidence type="ECO:0008006" key="10">
    <source>
        <dbReference type="Google" id="ProtNLM"/>
    </source>
</evidence>
<keyword evidence="1" id="KW-0479">Metal-binding</keyword>
<evidence type="ECO:0000256" key="5">
    <source>
        <dbReference type="ARBA" id="ARBA00023163"/>
    </source>
</evidence>
<dbReference type="OrthoDB" id="3598904at2759"/>
<evidence type="ECO:0000313" key="9">
    <source>
        <dbReference type="Proteomes" id="UP000799439"/>
    </source>
</evidence>
<keyword evidence="5" id="KW-0804">Transcription</keyword>
<evidence type="ECO:0000256" key="1">
    <source>
        <dbReference type="ARBA" id="ARBA00022723"/>
    </source>
</evidence>
<accession>A0A9P4MIZ4</accession>
<feature type="region of interest" description="Disordered" evidence="7">
    <location>
        <begin position="130"/>
        <end position="180"/>
    </location>
</feature>
<evidence type="ECO:0000256" key="6">
    <source>
        <dbReference type="ARBA" id="ARBA00023242"/>
    </source>
</evidence>